<dbReference type="InterPro" id="IPR017853">
    <property type="entry name" value="GH"/>
</dbReference>
<organism evidence="2 3">
    <name type="scientific">candidate division WWE3 bacterium RBG_19FT_COMBO_34_6</name>
    <dbReference type="NCBI Taxonomy" id="1802612"/>
    <lineage>
        <taxon>Bacteria</taxon>
        <taxon>Katanobacteria</taxon>
    </lineage>
</organism>
<protein>
    <recommendedName>
        <fullName evidence="4">Glycoside hydrolase family 5 domain-containing protein</fullName>
    </recommendedName>
</protein>
<evidence type="ECO:0000313" key="3">
    <source>
        <dbReference type="Proteomes" id="UP000178615"/>
    </source>
</evidence>
<proteinExistence type="predicted"/>
<gene>
    <name evidence="2" type="ORF">A2V49_01405</name>
</gene>
<dbReference type="SUPFAM" id="SSF51445">
    <property type="entry name" value="(Trans)glycosidases"/>
    <property type="match status" value="1"/>
</dbReference>
<dbReference type="Gene3D" id="3.20.20.80">
    <property type="entry name" value="Glycosidases"/>
    <property type="match status" value="1"/>
</dbReference>
<keyword evidence="1" id="KW-1133">Transmembrane helix</keyword>
<keyword evidence="1" id="KW-0812">Transmembrane</keyword>
<evidence type="ECO:0000313" key="2">
    <source>
        <dbReference type="EMBL" id="OGC45239.1"/>
    </source>
</evidence>
<accession>A0A1F4UJZ7</accession>
<feature type="transmembrane region" description="Helical" evidence="1">
    <location>
        <begin position="36"/>
        <end position="58"/>
    </location>
</feature>
<evidence type="ECO:0008006" key="4">
    <source>
        <dbReference type="Google" id="ProtNLM"/>
    </source>
</evidence>
<reference evidence="2 3" key="1">
    <citation type="journal article" date="2016" name="Nat. Commun.">
        <title>Thousands of microbial genomes shed light on interconnected biogeochemical processes in an aquifer system.</title>
        <authorList>
            <person name="Anantharaman K."/>
            <person name="Brown C.T."/>
            <person name="Hug L.A."/>
            <person name="Sharon I."/>
            <person name="Castelle C.J."/>
            <person name="Probst A.J."/>
            <person name="Thomas B.C."/>
            <person name="Singh A."/>
            <person name="Wilkins M.J."/>
            <person name="Karaoz U."/>
            <person name="Brodie E.L."/>
            <person name="Williams K.H."/>
            <person name="Hubbard S.S."/>
            <person name="Banfield J.F."/>
        </authorList>
    </citation>
    <scope>NUCLEOTIDE SEQUENCE [LARGE SCALE GENOMIC DNA]</scope>
</reference>
<evidence type="ECO:0000256" key="1">
    <source>
        <dbReference type="SAM" id="Phobius"/>
    </source>
</evidence>
<dbReference type="EMBL" id="MEUV01000045">
    <property type="protein sequence ID" value="OGC45239.1"/>
    <property type="molecule type" value="Genomic_DNA"/>
</dbReference>
<comment type="caution">
    <text evidence="2">The sequence shown here is derived from an EMBL/GenBank/DDBJ whole genome shotgun (WGS) entry which is preliminary data.</text>
</comment>
<dbReference type="AlphaFoldDB" id="A0A1F4UJZ7"/>
<keyword evidence="1" id="KW-0472">Membrane</keyword>
<name>A0A1F4UJZ7_UNCKA</name>
<sequence length="368" mass="44242">MLPKFLKIFKRKHVSSEFKEIQQLKIFLIKIFKLHIFKAIIIFLIILLVSPFIIFYFYKPQIQKDINYGVTFSKKYCNDLGLDWKKVYISALDDLGVKNLRLVAYWDEVESTKDQYNYEDVLWQLKEAEKRNLNVIMTIGRKVPRYPECFEPQWWEEQKSEEAQNMELLEYIKITTSTLKDFKSIKIWQGENEPFFKFGECYPPIKKEFVKKEIDLVKSIDSRPILVQDSGEGGFWFPAYQVGDYLGISMYRKVWYDFWHMLFGNFIYFKYPLAHWTYKIKAGLTLVPQDKIIVTELQGEPWGPVVNNKLTENEKNKTMSRHDFLDTVTYAQKAGFKDLYFWGVEWWYWEKYVNKNAFFWDTAKALFN</sequence>
<dbReference type="Proteomes" id="UP000178615">
    <property type="component" value="Unassembled WGS sequence"/>
</dbReference>